<dbReference type="AlphaFoldDB" id="A0A6J8CQI7"/>
<dbReference type="Proteomes" id="UP000507470">
    <property type="component" value="Unassembled WGS sequence"/>
</dbReference>
<dbReference type="Pfam" id="PF13927">
    <property type="entry name" value="Ig_3"/>
    <property type="match status" value="1"/>
</dbReference>
<keyword evidence="6" id="KW-0812">Transmembrane</keyword>
<protein>
    <submittedName>
        <fullName evidence="8">HMCN</fullName>
    </submittedName>
</protein>
<dbReference type="GO" id="GO:0005886">
    <property type="term" value="C:plasma membrane"/>
    <property type="evidence" value="ECO:0007669"/>
    <property type="project" value="TreeGrafter"/>
</dbReference>
<dbReference type="InterPro" id="IPR036179">
    <property type="entry name" value="Ig-like_dom_sf"/>
</dbReference>
<dbReference type="GO" id="GO:0098609">
    <property type="term" value="P:cell-cell adhesion"/>
    <property type="evidence" value="ECO:0007669"/>
    <property type="project" value="TreeGrafter"/>
</dbReference>
<keyword evidence="5" id="KW-0393">Immunoglobulin domain</keyword>
<evidence type="ECO:0000313" key="9">
    <source>
        <dbReference type="Proteomes" id="UP000507470"/>
    </source>
</evidence>
<name>A0A6J8CQI7_MYTCO</name>
<keyword evidence="6" id="KW-1133">Transmembrane helix</keyword>
<proteinExistence type="predicted"/>
<dbReference type="Gene3D" id="2.60.40.10">
    <property type="entry name" value="Immunoglobulins"/>
    <property type="match status" value="2"/>
</dbReference>
<dbReference type="OrthoDB" id="6106100at2759"/>
<dbReference type="PANTHER" id="PTHR11640:SF31">
    <property type="entry name" value="IRREGULAR CHIASM C-ROUGHEST PROTEIN-RELATED"/>
    <property type="match status" value="1"/>
</dbReference>
<dbReference type="InterPro" id="IPR003599">
    <property type="entry name" value="Ig_sub"/>
</dbReference>
<feature type="domain" description="Ig-like" evidence="7">
    <location>
        <begin position="269"/>
        <end position="358"/>
    </location>
</feature>
<accession>A0A6J8CQI7</accession>
<feature type="transmembrane region" description="Helical" evidence="6">
    <location>
        <begin position="485"/>
        <end position="507"/>
    </location>
</feature>
<gene>
    <name evidence="8" type="ORF">MCOR_32559</name>
</gene>
<dbReference type="GO" id="GO:0050839">
    <property type="term" value="F:cell adhesion molecule binding"/>
    <property type="evidence" value="ECO:0007669"/>
    <property type="project" value="TreeGrafter"/>
</dbReference>
<evidence type="ECO:0000256" key="5">
    <source>
        <dbReference type="ARBA" id="ARBA00023319"/>
    </source>
</evidence>
<evidence type="ECO:0000259" key="7">
    <source>
        <dbReference type="PROSITE" id="PS50835"/>
    </source>
</evidence>
<dbReference type="GO" id="GO:0005911">
    <property type="term" value="C:cell-cell junction"/>
    <property type="evidence" value="ECO:0007669"/>
    <property type="project" value="TreeGrafter"/>
</dbReference>
<evidence type="ECO:0000256" key="2">
    <source>
        <dbReference type="ARBA" id="ARBA00023136"/>
    </source>
</evidence>
<keyword evidence="2 6" id="KW-0472">Membrane</keyword>
<dbReference type="InterPro" id="IPR013783">
    <property type="entry name" value="Ig-like_fold"/>
</dbReference>
<evidence type="ECO:0000256" key="1">
    <source>
        <dbReference type="ARBA" id="ARBA00004479"/>
    </source>
</evidence>
<organism evidence="8 9">
    <name type="scientific">Mytilus coruscus</name>
    <name type="common">Sea mussel</name>
    <dbReference type="NCBI Taxonomy" id="42192"/>
    <lineage>
        <taxon>Eukaryota</taxon>
        <taxon>Metazoa</taxon>
        <taxon>Spiralia</taxon>
        <taxon>Lophotrochozoa</taxon>
        <taxon>Mollusca</taxon>
        <taxon>Bivalvia</taxon>
        <taxon>Autobranchia</taxon>
        <taxon>Pteriomorphia</taxon>
        <taxon>Mytilida</taxon>
        <taxon>Mytiloidea</taxon>
        <taxon>Mytilidae</taxon>
        <taxon>Mytilinae</taxon>
        <taxon>Mytilus</taxon>
    </lineage>
</organism>
<dbReference type="InterPro" id="IPR003598">
    <property type="entry name" value="Ig_sub2"/>
</dbReference>
<dbReference type="SMART" id="SM00409">
    <property type="entry name" value="IG"/>
    <property type="match status" value="2"/>
</dbReference>
<evidence type="ECO:0000256" key="6">
    <source>
        <dbReference type="SAM" id="Phobius"/>
    </source>
</evidence>
<keyword evidence="3" id="KW-1015">Disulfide bond</keyword>
<dbReference type="SUPFAM" id="SSF48726">
    <property type="entry name" value="Immunoglobulin"/>
    <property type="match status" value="3"/>
</dbReference>
<dbReference type="PROSITE" id="PS50835">
    <property type="entry name" value="IG_LIKE"/>
    <property type="match status" value="2"/>
</dbReference>
<keyword evidence="4" id="KW-0325">Glycoprotein</keyword>
<evidence type="ECO:0000256" key="4">
    <source>
        <dbReference type="ARBA" id="ARBA00023180"/>
    </source>
</evidence>
<sequence length="606" mass="68456">MEIVNETAEGQIFGQQNSLLYIICTVNSGKPQNTLELKFQNTSLKTDSSDIINYSFIATPEDHLRHFMCIADNIFFTIMRDIQLFIYISPLVHVYAEPSAKVEEGKNITLLCRFESNLSENVLLWTRNKSLNISSHNRDLTITNVSRDDTGNYYCIVENRIGIGTDMIKVTVLYKPRVLVDSSTLEVESDIGKPSFISFTIVSITKPYISWMFDPGGKKGNWNVQDLAEEIYNVSSTIVPYDKSHLGRYSARIRNSIGSIDLNIELVGFKVNVVPANMVYNTSNVIELTCNVSLYTVLNMSNIWVHSYAGTEIRTLQGKVEKSSSKLRIPFCDYRDTGTYTCRWTSSSATHSSSSKIYVRSHPVLTALRLSKRFGKTKLEVCFYSFPTPVEALWFYKDKTISQTPLVVGINVQETEVKLLIYSKSVIVNGYIISHFIDGVMSTDIELYSCQVRNSMGNLDVSFVDIKNSTNVTSYTGKDDWNINWLIYCLIGSFSTIVIVTLSFLFFRCSGRNCWGSRGRNDIQREQEMGSRNSSLSSNHSYAEVDSVYYHTVEWRNYTTEAPLPANIDSSVNVDVSIGSRESDKTGDGTDQTQNDVAVQSYMELV</sequence>
<dbReference type="SMART" id="SM00408">
    <property type="entry name" value="IGc2"/>
    <property type="match status" value="2"/>
</dbReference>
<dbReference type="EMBL" id="CACVKT020005836">
    <property type="protein sequence ID" value="CAC5398175.1"/>
    <property type="molecule type" value="Genomic_DNA"/>
</dbReference>
<evidence type="ECO:0000256" key="3">
    <source>
        <dbReference type="ARBA" id="ARBA00023157"/>
    </source>
</evidence>
<dbReference type="InterPro" id="IPR007110">
    <property type="entry name" value="Ig-like_dom"/>
</dbReference>
<evidence type="ECO:0000313" key="8">
    <source>
        <dbReference type="EMBL" id="CAC5398175.1"/>
    </source>
</evidence>
<dbReference type="PANTHER" id="PTHR11640">
    <property type="entry name" value="NEPHRIN"/>
    <property type="match status" value="1"/>
</dbReference>
<feature type="domain" description="Ig-like" evidence="7">
    <location>
        <begin position="90"/>
        <end position="171"/>
    </location>
</feature>
<reference evidence="8 9" key="1">
    <citation type="submission" date="2020-06" db="EMBL/GenBank/DDBJ databases">
        <authorList>
            <person name="Li R."/>
            <person name="Bekaert M."/>
        </authorList>
    </citation>
    <scope>NUCLEOTIDE SEQUENCE [LARGE SCALE GENOMIC DNA]</scope>
    <source>
        <strain evidence="9">wild</strain>
    </source>
</reference>
<dbReference type="InterPro" id="IPR051275">
    <property type="entry name" value="Cell_adhesion_signaling"/>
</dbReference>
<keyword evidence="9" id="KW-1185">Reference proteome</keyword>
<comment type="subcellular location">
    <subcellularLocation>
        <location evidence="1">Membrane</location>
        <topology evidence="1">Single-pass type I membrane protein</topology>
    </subcellularLocation>
</comment>